<evidence type="ECO:0000313" key="5">
    <source>
        <dbReference type="Proteomes" id="UP000251314"/>
    </source>
</evidence>
<name>A0A329RB83_9STRA</name>
<dbReference type="Proteomes" id="UP000251314">
    <property type="component" value="Unassembled WGS sequence"/>
</dbReference>
<protein>
    <submittedName>
        <fullName evidence="4">Uncharacterized protein</fullName>
    </submittedName>
</protein>
<organism evidence="4 5">
    <name type="scientific">Phytophthora cactorum</name>
    <dbReference type="NCBI Taxonomy" id="29920"/>
    <lineage>
        <taxon>Eukaryota</taxon>
        <taxon>Sar</taxon>
        <taxon>Stramenopiles</taxon>
        <taxon>Oomycota</taxon>
        <taxon>Peronosporomycetes</taxon>
        <taxon>Peronosporales</taxon>
        <taxon>Peronosporaceae</taxon>
        <taxon>Phytophthora</taxon>
    </lineage>
</organism>
<evidence type="ECO:0000313" key="2">
    <source>
        <dbReference type="EMBL" id="KAG3226149.1"/>
    </source>
</evidence>
<comment type="caution">
    <text evidence="4">The sequence shown here is derived from an EMBL/GenBank/DDBJ whole genome shotgun (WGS) entry which is preliminary data.</text>
</comment>
<proteinExistence type="predicted"/>
<keyword evidence="5" id="KW-1185">Reference proteome</keyword>
<dbReference type="EMBL" id="JAENGZ010000103">
    <property type="protein sequence ID" value="KAG6969195.1"/>
    <property type="molecule type" value="Genomic_DNA"/>
</dbReference>
<reference evidence="4 5" key="1">
    <citation type="submission" date="2018-01" db="EMBL/GenBank/DDBJ databases">
        <title>Draft genome of the strawberry crown rot pathogen Phytophthora cactorum.</title>
        <authorList>
            <person name="Armitage A.D."/>
            <person name="Lysoe E."/>
            <person name="Nellist C.F."/>
            <person name="Harrison R.J."/>
            <person name="Brurberg M.B."/>
        </authorList>
    </citation>
    <scope>NUCLEOTIDE SEQUENCE [LARGE SCALE GENOMIC DNA]</scope>
    <source>
        <strain evidence="4 5">10300</strain>
    </source>
</reference>
<reference evidence="3" key="3">
    <citation type="submission" date="2021-01" db="EMBL/GenBank/DDBJ databases">
        <title>Phytophthora aleatoria, a newly-described species from Pinus radiata is distinct from Phytophthora cactorum isolates based on comparative genomics.</title>
        <authorList>
            <person name="Mcdougal R."/>
            <person name="Panda P."/>
            <person name="Williams N."/>
            <person name="Studholme D.J."/>
        </authorList>
    </citation>
    <scope>NUCLEOTIDE SEQUENCE</scope>
    <source>
        <strain evidence="3">NZFS 3830</strain>
    </source>
</reference>
<dbReference type="Proteomes" id="UP000760860">
    <property type="component" value="Unassembled WGS sequence"/>
</dbReference>
<reference evidence="1" key="2">
    <citation type="submission" date="2018-10" db="EMBL/GenBank/DDBJ databases">
        <title>Effector identification in a new, highly contiguous assembly of the strawberry crown rot pathogen Phytophthora cactorum.</title>
        <authorList>
            <person name="Armitage A.D."/>
            <person name="Nellist C.F."/>
            <person name="Bates H."/>
            <person name="Vickerstaff R.J."/>
            <person name="Harrison R.J."/>
        </authorList>
    </citation>
    <scope>NUCLEOTIDE SEQUENCE</scope>
    <source>
        <strain evidence="1">4040</strain>
        <strain evidence="2">P421</strain>
    </source>
</reference>
<dbReference type="EMBL" id="RCMV01000065">
    <property type="protein sequence ID" value="KAG3226149.1"/>
    <property type="molecule type" value="Genomic_DNA"/>
</dbReference>
<accession>A0A329RB83</accession>
<dbReference type="VEuPathDB" id="FungiDB:PC110_g21734"/>
<dbReference type="Proteomes" id="UP000688947">
    <property type="component" value="Unassembled WGS sequence"/>
</dbReference>
<gene>
    <name evidence="3" type="ORF">JG687_00003356</name>
    <name evidence="4" type="ORF">PC110_g21734</name>
    <name evidence="1" type="ORF">PC117_g1671</name>
    <name evidence="2" type="ORF">PC129_g3271</name>
</gene>
<dbReference type="AlphaFoldDB" id="A0A329RB83"/>
<dbReference type="Proteomes" id="UP000736787">
    <property type="component" value="Unassembled WGS sequence"/>
</dbReference>
<evidence type="ECO:0000313" key="1">
    <source>
        <dbReference type="EMBL" id="KAG2953868.1"/>
    </source>
</evidence>
<evidence type="ECO:0000313" key="3">
    <source>
        <dbReference type="EMBL" id="KAG6969195.1"/>
    </source>
</evidence>
<evidence type="ECO:0000313" key="4">
    <source>
        <dbReference type="EMBL" id="RAW21824.1"/>
    </source>
</evidence>
<sequence length="141" mass="16894">MQGASLREWVIVQRLLLAERERSQARRRRAMELEVQRDGADRVILREHQNELARLRQDGVAAELRVRQLMQWDLRWHREASLEQLYQVTQLLRMIRQLRHDEERAVLRSMTEGNGSVDGVTAWRRTTFTSRVRAIRPTRQQ</sequence>
<dbReference type="EMBL" id="RCMK01000020">
    <property type="protein sequence ID" value="KAG2953868.1"/>
    <property type="molecule type" value="Genomic_DNA"/>
</dbReference>
<dbReference type="OrthoDB" id="10305381at2759"/>
<dbReference type="EMBL" id="MJFZ01001542">
    <property type="protein sequence ID" value="RAW21824.1"/>
    <property type="molecule type" value="Genomic_DNA"/>
</dbReference>